<feature type="region of interest" description="Disordered" evidence="1">
    <location>
        <begin position="181"/>
        <end position="203"/>
    </location>
</feature>
<keyword evidence="4" id="KW-1185">Reference proteome</keyword>
<evidence type="ECO:0000256" key="1">
    <source>
        <dbReference type="SAM" id="MobiDB-lite"/>
    </source>
</evidence>
<reference evidence="4" key="2">
    <citation type="submission" date="2015-01" db="EMBL/GenBank/DDBJ databases">
        <title>Evolutionary Origins and Diversification of the Mycorrhizal Mutualists.</title>
        <authorList>
            <consortium name="DOE Joint Genome Institute"/>
            <consortium name="Mycorrhizal Genomics Consortium"/>
            <person name="Kohler A."/>
            <person name="Kuo A."/>
            <person name="Nagy L.G."/>
            <person name="Floudas D."/>
            <person name="Copeland A."/>
            <person name="Barry K.W."/>
            <person name="Cichocki N."/>
            <person name="Veneault-Fourrey C."/>
            <person name="LaButti K."/>
            <person name="Lindquist E.A."/>
            <person name="Lipzen A."/>
            <person name="Lundell T."/>
            <person name="Morin E."/>
            <person name="Murat C."/>
            <person name="Riley R."/>
            <person name="Ohm R."/>
            <person name="Sun H."/>
            <person name="Tunlid A."/>
            <person name="Henrissat B."/>
            <person name="Grigoriev I.V."/>
            <person name="Hibbett D.S."/>
            <person name="Martin F."/>
        </authorList>
    </citation>
    <scope>NUCLEOTIDE SEQUENCE [LARGE SCALE GENOMIC DNA]</scope>
    <source>
        <strain evidence="4">LaAM-08-1</strain>
    </source>
</reference>
<feature type="compositionally biased region" description="Low complexity" evidence="1">
    <location>
        <begin position="99"/>
        <end position="116"/>
    </location>
</feature>
<sequence>MHLQEFGCKCWVLQQDKKNKKLDPRSQPFNFVGIDDSTKGYRYWNGRQILTSRNVVFSKDDQEIRDYDEFEVPINRPMEIEGENSQLDNLPSDDKLPDKNISTNNSTTTETPKTSKIPIPMREKSTRVAEKSPFHYRFLNNPATRGPREWQHQVPVLTEDETNFLQDMEATYDYAMLAEKAPEFDEDPIDVEEARSRPDWPEW</sequence>
<dbReference type="EMBL" id="KN839051">
    <property type="protein sequence ID" value="KIJ91127.1"/>
    <property type="molecule type" value="Genomic_DNA"/>
</dbReference>
<reference evidence="3 4" key="1">
    <citation type="submission" date="2014-04" db="EMBL/GenBank/DDBJ databases">
        <authorList>
            <consortium name="DOE Joint Genome Institute"/>
            <person name="Kuo A."/>
            <person name="Kohler A."/>
            <person name="Nagy L.G."/>
            <person name="Floudas D."/>
            <person name="Copeland A."/>
            <person name="Barry K.W."/>
            <person name="Cichocki N."/>
            <person name="Veneault-Fourrey C."/>
            <person name="LaButti K."/>
            <person name="Lindquist E.A."/>
            <person name="Lipzen A."/>
            <person name="Lundell T."/>
            <person name="Morin E."/>
            <person name="Murat C."/>
            <person name="Sun H."/>
            <person name="Tunlid A."/>
            <person name="Henrissat B."/>
            <person name="Grigoriev I.V."/>
            <person name="Hibbett D.S."/>
            <person name="Martin F."/>
            <person name="Nordberg H.P."/>
            <person name="Cantor M.N."/>
            <person name="Hua S.X."/>
        </authorList>
    </citation>
    <scope>NUCLEOTIDE SEQUENCE [LARGE SCALE GENOMIC DNA]</scope>
    <source>
        <strain evidence="3 4">LaAM-08-1</strain>
    </source>
</reference>
<name>A0A0C9X3L1_9AGAR</name>
<feature type="compositionally biased region" description="Basic and acidic residues" evidence="1">
    <location>
        <begin position="192"/>
        <end position="203"/>
    </location>
</feature>
<evidence type="ECO:0000259" key="2">
    <source>
        <dbReference type="Pfam" id="PF25597"/>
    </source>
</evidence>
<evidence type="ECO:0000313" key="3">
    <source>
        <dbReference type="EMBL" id="KIJ91127.1"/>
    </source>
</evidence>
<feature type="region of interest" description="Disordered" evidence="1">
    <location>
        <begin position="77"/>
        <end position="116"/>
    </location>
</feature>
<dbReference type="AlphaFoldDB" id="A0A0C9X3L1"/>
<evidence type="ECO:0000313" key="4">
    <source>
        <dbReference type="Proteomes" id="UP000054477"/>
    </source>
</evidence>
<feature type="domain" description="Retroviral polymerase SH3-like" evidence="2">
    <location>
        <begin position="8"/>
        <end position="60"/>
    </location>
</feature>
<dbReference type="HOGENOM" id="CLU_1349132_0_0_1"/>
<gene>
    <name evidence="3" type="ORF">K443DRAFT_14664</name>
</gene>
<dbReference type="Pfam" id="PF25597">
    <property type="entry name" value="SH3_retrovirus"/>
    <property type="match status" value="1"/>
</dbReference>
<dbReference type="InterPro" id="IPR057670">
    <property type="entry name" value="SH3_retrovirus"/>
</dbReference>
<protein>
    <recommendedName>
        <fullName evidence="2">Retroviral polymerase SH3-like domain-containing protein</fullName>
    </recommendedName>
</protein>
<accession>A0A0C9X3L1</accession>
<proteinExistence type="predicted"/>
<organism evidence="3 4">
    <name type="scientific">Laccaria amethystina LaAM-08-1</name>
    <dbReference type="NCBI Taxonomy" id="1095629"/>
    <lineage>
        <taxon>Eukaryota</taxon>
        <taxon>Fungi</taxon>
        <taxon>Dikarya</taxon>
        <taxon>Basidiomycota</taxon>
        <taxon>Agaricomycotina</taxon>
        <taxon>Agaricomycetes</taxon>
        <taxon>Agaricomycetidae</taxon>
        <taxon>Agaricales</taxon>
        <taxon>Agaricineae</taxon>
        <taxon>Hydnangiaceae</taxon>
        <taxon>Laccaria</taxon>
    </lineage>
</organism>
<dbReference type="OrthoDB" id="7691805at2759"/>
<dbReference type="Proteomes" id="UP000054477">
    <property type="component" value="Unassembled WGS sequence"/>
</dbReference>